<dbReference type="CDD" id="cd02570">
    <property type="entry name" value="PseudoU_synth_EcTruA"/>
    <property type="match status" value="1"/>
</dbReference>
<dbReference type="HAMAP" id="MF_00171">
    <property type="entry name" value="TruA"/>
    <property type="match status" value="1"/>
</dbReference>
<feature type="active site" description="Nucleophile" evidence="4 5">
    <location>
        <position position="51"/>
    </location>
</feature>
<organism evidence="9 10">
    <name type="scientific">Solirubrobacter ginsenosidimutans</name>
    <dbReference type="NCBI Taxonomy" id="490573"/>
    <lineage>
        <taxon>Bacteria</taxon>
        <taxon>Bacillati</taxon>
        <taxon>Actinomycetota</taxon>
        <taxon>Thermoleophilia</taxon>
        <taxon>Solirubrobacterales</taxon>
        <taxon>Solirubrobacteraceae</taxon>
        <taxon>Solirubrobacter</taxon>
    </lineage>
</organism>
<keyword evidence="10" id="KW-1185">Reference proteome</keyword>
<accession>A0A9X3MUB6</accession>
<dbReference type="NCBIfam" id="TIGR00071">
    <property type="entry name" value="hisT_truA"/>
    <property type="match status" value="1"/>
</dbReference>
<evidence type="ECO:0000256" key="1">
    <source>
        <dbReference type="ARBA" id="ARBA00009375"/>
    </source>
</evidence>
<dbReference type="Gene3D" id="3.30.70.580">
    <property type="entry name" value="Pseudouridine synthase I, catalytic domain, N-terminal subdomain"/>
    <property type="match status" value="1"/>
</dbReference>
<feature type="domain" description="Pseudouridine synthase I TruA alpha/beta" evidence="8">
    <location>
        <begin position="138"/>
        <end position="238"/>
    </location>
</feature>
<dbReference type="InterPro" id="IPR020103">
    <property type="entry name" value="PsdUridine_synth_cat_dom_sf"/>
</dbReference>
<evidence type="ECO:0000256" key="3">
    <source>
        <dbReference type="ARBA" id="ARBA00023235"/>
    </source>
</evidence>
<protein>
    <recommendedName>
        <fullName evidence="4">tRNA pseudouridine synthase A</fullName>
        <ecNumber evidence="4">5.4.99.12</ecNumber>
    </recommendedName>
    <alternativeName>
        <fullName evidence="4">tRNA pseudouridine(38-40) synthase</fullName>
    </alternativeName>
    <alternativeName>
        <fullName evidence="4">tRNA pseudouridylate synthase I</fullName>
    </alternativeName>
    <alternativeName>
        <fullName evidence="4">tRNA-uridine isomerase I</fullName>
    </alternativeName>
</protein>
<proteinExistence type="inferred from homology"/>
<comment type="function">
    <text evidence="4">Formation of pseudouridine at positions 38, 39 and 40 in the anticodon stem and loop of transfer RNAs.</text>
</comment>
<comment type="caution">
    <text evidence="4">Lacks conserved residue(s) required for the propagation of feature annotation.</text>
</comment>
<dbReference type="GO" id="GO:0160147">
    <property type="term" value="F:tRNA pseudouridine(38-40) synthase activity"/>
    <property type="evidence" value="ECO:0007669"/>
    <property type="project" value="UniProtKB-EC"/>
</dbReference>
<dbReference type="PIRSF" id="PIRSF001430">
    <property type="entry name" value="tRNA_psdUrid_synth"/>
    <property type="match status" value="1"/>
</dbReference>
<evidence type="ECO:0000256" key="4">
    <source>
        <dbReference type="HAMAP-Rule" id="MF_00171"/>
    </source>
</evidence>
<comment type="similarity">
    <text evidence="1 4 7">Belongs to the tRNA pseudouridine synthase TruA family.</text>
</comment>
<evidence type="ECO:0000256" key="7">
    <source>
        <dbReference type="RuleBase" id="RU003792"/>
    </source>
</evidence>
<dbReference type="RefSeq" id="WP_270042047.1">
    <property type="nucleotide sequence ID" value="NZ_JAPDOD010000020.1"/>
</dbReference>
<dbReference type="EC" id="5.4.99.12" evidence="4"/>
<dbReference type="AlphaFoldDB" id="A0A9X3MUB6"/>
<dbReference type="InterPro" id="IPR020095">
    <property type="entry name" value="PsdUridine_synth_TruA_C"/>
</dbReference>
<evidence type="ECO:0000256" key="2">
    <source>
        <dbReference type="ARBA" id="ARBA00022694"/>
    </source>
</evidence>
<feature type="binding site" evidence="4 6">
    <location>
        <position position="104"/>
    </location>
    <ligand>
        <name>substrate</name>
    </ligand>
</feature>
<keyword evidence="3 4" id="KW-0413">Isomerase</keyword>
<dbReference type="Pfam" id="PF01416">
    <property type="entry name" value="PseudoU_synth_1"/>
    <property type="match status" value="1"/>
</dbReference>
<dbReference type="PANTHER" id="PTHR11142:SF0">
    <property type="entry name" value="TRNA PSEUDOURIDINE SYNTHASE-LIKE 1"/>
    <property type="match status" value="1"/>
</dbReference>
<dbReference type="EMBL" id="JAPDOD010000020">
    <property type="protein sequence ID" value="MDA0162670.1"/>
    <property type="molecule type" value="Genomic_DNA"/>
</dbReference>
<comment type="caution">
    <text evidence="9">The sequence shown here is derived from an EMBL/GenBank/DDBJ whole genome shotgun (WGS) entry which is preliminary data.</text>
</comment>
<comment type="catalytic activity">
    <reaction evidence="4 7">
        <text>uridine(38/39/40) in tRNA = pseudouridine(38/39/40) in tRNA</text>
        <dbReference type="Rhea" id="RHEA:22376"/>
        <dbReference type="Rhea" id="RHEA-COMP:10085"/>
        <dbReference type="Rhea" id="RHEA-COMP:10087"/>
        <dbReference type="ChEBI" id="CHEBI:65314"/>
        <dbReference type="ChEBI" id="CHEBI:65315"/>
        <dbReference type="EC" id="5.4.99.12"/>
    </reaction>
</comment>
<dbReference type="InterPro" id="IPR020094">
    <property type="entry name" value="TruA/RsuA/RluB/E/F_N"/>
</dbReference>
<evidence type="ECO:0000313" key="9">
    <source>
        <dbReference type="EMBL" id="MDA0162670.1"/>
    </source>
</evidence>
<keyword evidence="2 4" id="KW-0819">tRNA processing</keyword>
<evidence type="ECO:0000259" key="8">
    <source>
        <dbReference type="Pfam" id="PF01416"/>
    </source>
</evidence>
<dbReference type="InterPro" id="IPR001406">
    <property type="entry name" value="PsdUridine_synth_TruA"/>
</dbReference>
<reference evidence="9" key="1">
    <citation type="submission" date="2022-10" db="EMBL/GenBank/DDBJ databases">
        <title>The WGS of Solirubrobacter ginsenosidimutans DSM 21036.</title>
        <authorList>
            <person name="Jiang Z."/>
        </authorList>
    </citation>
    <scope>NUCLEOTIDE SEQUENCE</scope>
    <source>
        <strain evidence="9">DSM 21036</strain>
    </source>
</reference>
<evidence type="ECO:0000256" key="6">
    <source>
        <dbReference type="PIRSR" id="PIRSR001430-2"/>
    </source>
</evidence>
<comment type="subunit">
    <text evidence="4">Homodimer.</text>
</comment>
<sequence>MTTKLVLEYDGGPFAGWALQPGLRTVAAEVVNALSIVLRQPVDLVVAGRTDRGVHALGQVVSYAGPPPILRGVNAVLPDEIVVLSAEVADPEFSARHDARTRSYMYRVLARRTPSAFERGRSLWWPHRVDFEALQACAAALVGTHDFTAFTPTETYHRRFTRDVLSARWERHGDVLEFHIEADSFMRNMNRILIGTMLEVAEERRTLDDFLSLLDGAPRSRAGKTAPPYGLYLKGVSYGPGRRPRN</sequence>
<evidence type="ECO:0000313" key="10">
    <source>
        <dbReference type="Proteomes" id="UP001149140"/>
    </source>
</evidence>
<dbReference type="PANTHER" id="PTHR11142">
    <property type="entry name" value="PSEUDOURIDYLATE SYNTHASE"/>
    <property type="match status" value="1"/>
</dbReference>
<dbReference type="GO" id="GO:0003723">
    <property type="term" value="F:RNA binding"/>
    <property type="evidence" value="ECO:0007669"/>
    <property type="project" value="InterPro"/>
</dbReference>
<dbReference type="InterPro" id="IPR020097">
    <property type="entry name" value="PsdUridine_synth_TruA_a/b_dom"/>
</dbReference>
<name>A0A9X3MUB6_9ACTN</name>
<gene>
    <name evidence="4 9" type="primary">truA</name>
    <name evidence="9" type="ORF">OM076_20525</name>
</gene>
<dbReference type="GO" id="GO:0031119">
    <property type="term" value="P:tRNA pseudouridine synthesis"/>
    <property type="evidence" value="ECO:0007669"/>
    <property type="project" value="UniProtKB-UniRule"/>
</dbReference>
<dbReference type="Proteomes" id="UP001149140">
    <property type="component" value="Unassembled WGS sequence"/>
</dbReference>
<dbReference type="Gene3D" id="3.30.70.660">
    <property type="entry name" value="Pseudouridine synthase I, catalytic domain, C-terminal subdomain"/>
    <property type="match status" value="1"/>
</dbReference>
<dbReference type="SUPFAM" id="SSF55120">
    <property type="entry name" value="Pseudouridine synthase"/>
    <property type="match status" value="1"/>
</dbReference>
<evidence type="ECO:0000256" key="5">
    <source>
        <dbReference type="PIRSR" id="PIRSR001430-1"/>
    </source>
</evidence>